<dbReference type="KEGG" id="cbau:H1R16_05135"/>
<dbReference type="AlphaFoldDB" id="A0A7D7RLW5"/>
<dbReference type="EMBL" id="JACEUX010000003">
    <property type="protein sequence ID" value="MBA5247642.1"/>
    <property type="molecule type" value="Genomic_DNA"/>
</dbReference>
<evidence type="ECO:0000313" key="1">
    <source>
        <dbReference type="EMBL" id="MBA5247642.1"/>
    </source>
</evidence>
<reference evidence="1" key="3">
    <citation type="submission" date="2020-07" db="EMBL/GenBank/DDBJ databases">
        <authorList>
            <person name="Yang C."/>
        </authorList>
    </citation>
    <scope>NUCLEOTIDE SEQUENCE</scope>
    <source>
        <strain evidence="1">Cx-624</strain>
    </source>
</reference>
<reference evidence="4" key="2">
    <citation type="submission" date="2020-07" db="EMBL/GenBank/DDBJ databases">
        <title>Flavobacterium sp. xlx-214.</title>
        <authorList>
            <person name="Yang C."/>
        </authorList>
    </citation>
    <scope>NUCLEOTIDE SEQUENCE [LARGE SCALE GENOMIC DNA]</scope>
    <source>
        <strain evidence="4">CX-624</strain>
    </source>
</reference>
<dbReference type="Proteomes" id="UP000539710">
    <property type="component" value="Unassembled WGS sequence"/>
</dbReference>
<evidence type="ECO:0000313" key="2">
    <source>
        <dbReference type="EMBL" id="QMS99392.1"/>
    </source>
</evidence>
<evidence type="ECO:0000313" key="3">
    <source>
        <dbReference type="Proteomes" id="UP000515349"/>
    </source>
</evidence>
<evidence type="ECO:0000313" key="4">
    <source>
        <dbReference type="Proteomes" id="UP000539710"/>
    </source>
</evidence>
<gene>
    <name evidence="2" type="ORF">H1R16_05135</name>
    <name evidence="1" type="ORF">H2507_10725</name>
</gene>
<dbReference type="EMBL" id="CP059472">
    <property type="protein sequence ID" value="QMS99392.1"/>
    <property type="molecule type" value="Genomic_DNA"/>
</dbReference>
<keyword evidence="4" id="KW-1185">Reference proteome</keyword>
<protein>
    <submittedName>
        <fullName evidence="2">Uncharacterized protein</fullName>
    </submittedName>
</protein>
<name>A0A7D7RLW5_9FLAO</name>
<accession>A0A7D7RLW5</accession>
<sequence length="258" mass="30006">MRQIALILTLLYLAININAQNIKFRENIDKDSLFNATVLKLPAEMREDFTKTYKSGNEQEKEFLLFMISMPESSKNELIENFEQRKAEIQRLKTEYQKLVPKNFIVDIEFEPESKILTATEEISIKIYKLKAKNEKEDIDDIQRTDGLKVISQNWNLKPNSNELEKVIKSIGWTNQNLDEIKKLLKEANCISIQNGKITAIGFARSGMGKYSYKIFDKPLNEKEKIEYNNNCEYIFYKDNIVLEYGGGAIGSQCFEKQ</sequence>
<dbReference type="Proteomes" id="UP000515349">
    <property type="component" value="Chromosome"/>
</dbReference>
<organism evidence="2 3">
    <name type="scientific">Marnyiella aurantia</name>
    <dbReference type="NCBI Taxonomy" id="2758037"/>
    <lineage>
        <taxon>Bacteria</taxon>
        <taxon>Pseudomonadati</taxon>
        <taxon>Bacteroidota</taxon>
        <taxon>Flavobacteriia</taxon>
        <taxon>Flavobacteriales</taxon>
        <taxon>Weeksellaceae</taxon>
        <taxon>Marnyiella</taxon>
    </lineage>
</organism>
<proteinExistence type="predicted"/>
<reference evidence="2 3" key="1">
    <citation type="submission" date="2020-07" db="EMBL/GenBank/DDBJ databases">
        <title>Chryseobacterium sp.cx-624.</title>
        <authorList>
            <person name="Yang C."/>
        </authorList>
    </citation>
    <scope>NUCLEOTIDE SEQUENCE [LARGE SCALE GENOMIC DNA]</scope>
    <source>
        <strain evidence="3">cx-624</strain>
        <strain evidence="2">Cx-624</strain>
    </source>
</reference>
<dbReference type="RefSeq" id="WP_181887735.1">
    <property type="nucleotide sequence ID" value="NZ_CP059472.1"/>
</dbReference>